<dbReference type="InterPro" id="IPR027417">
    <property type="entry name" value="P-loop_NTPase"/>
</dbReference>
<evidence type="ECO:0000259" key="11">
    <source>
        <dbReference type="PROSITE" id="PS50929"/>
    </source>
</evidence>
<feature type="transmembrane region" description="Helical" evidence="9">
    <location>
        <begin position="64"/>
        <end position="85"/>
    </location>
</feature>
<dbReference type="Proteomes" id="UP000184088">
    <property type="component" value="Unassembled WGS sequence"/>
</dbReference>
<evidence type="ECO:0000256" key="3">
    <source>
        <dbReference type="ARBA" id="ARBA00022475"/>
    </source>
</evidence>
<dbReference type="RefSeq" id="WP_073341681.1">
    <property type="nucleotide sequence ID" value="NZ_FQVH01000004.1"/>
</dbReference>
<dbReference type="SUPFAM" id="SSF90123">
    <property type="entry name" value="ABC transporter transmembrane region"/>
    <property type="match status" value="1"/>
</dbReference>
<evidence type="ECO:0000313" key="12">
    <source>
        <dbReference type="EMBL" id="SHE67699.1"/>
    </source>
</evidence>
<accession>A0A1M4VFF8</accession>
<dbReference type="GO" id="GO:0015421">
    <property type="term" value="F:ABC-type oligopeptide transporter activity"/>
    <property type="evidence" value="ECO:0007669"/>
    <property type="project" value="TreeGrafter"/>
</dbReference>
<name>A0A1M4VFF8_9THEO</name>
<sequence length="591" mass="67504">MKRRNYLRIYMQLFKISSPWYVLIMCALLLSFLLTYANISMADYSKKAVDFAVGKDMNKFTRELALFIFFFFLSIIIDSAQQYILDLFNARSANKIRTKMMESYLTSKYKEISKYRTGDIENRILNEATNAPGVLSHITIGYITNVIIAIGSFIYLYRMNTILALISLGVGPLLLTVGTIFGSRMRKIINERMQAESEALSDTQEALANYNFIKAYNVQRDIVNRVRYRWQRLFDFQFKIELINRYNVLSSAWIKDLSKIALYGIGGYYIYKKSMTPGTLIAFIQLSSNMISPFLQMSYMLTSLVMAMASAERVFEIIGLEKETGIVQKASYKDVKEKQNEYIWFCGVDFKYDKDMVLNDLSFSIQKGEKVCIVGESGIGKSTIFRLLMRFYDPCEGVILLQGKDIREYNVDELRSKIAYVHQDTVLFTGTIRDNIVLGKEDATEDEIYEAVKAAGLYEFISSLPEGLDTRVSERGSSLSGGQKQRISIARALLKDAPIILLDEALSALDAETEKHILISLKNLYKEKTIILITHRLSTTAYADRVLVVDDGKIAEQGNFEELLGKQGTFYKLYNSKVKTENANREAAVFR</sequence>
<dbReference type="InterPro" id="IPR011527">
    <property type="entry name" value="ABC1_TM_dom"/>
</dbReference>
<evidence type="ECO:0000256" key="6">
    <source>
        <dbReference type="ARBA" id="ARBA00022840"/>
    </source>
</evidence>
<dbReference type="OrthoDB" id="9762517at2"/>
<evidence type="ECO:0000313" key="13">
    <source>
        <dbReference type="Proteomes" id="UP000184088"/>
    </source>
</evidence>
<dbReference type="EMBL" id="FQVH01000004">
    <property type="protein sequence ID" value="SHE67699.1"/>
    <property type="molecule type" value="Genomic_DNA"/>
</dbReference>
<dbReference type="GO" id="GO:0016887">
    <property type="term" value="F:ATP hydrolysis activity"/>
    <property type="evidence" value="ECO:0007669"/>
    <property type="project" value="InterPro"/>
</dbReference>
<dbReference type="InterPro" id="IPR003593">
    <property type="entry name" value="AAA+_ATPase"/>
</dbReference>
<evidence type="ECO:0000256" key="9">
    <source>
        <dbReference type="SAM" id="Phobius"/>
    </source>
</evidence>
<dbReference type="AlphaFoldDB" id="A0A1M4VFF8"/>
<feature type="domain" description="ABC transmembrane type-1" evidence="11">
    <location>
        <begin position="27"/>
        <end position="306"/>
    </location>
</feature>
<dbReference type="Pfam" id="PF00664">
    <property type="entry name" value="ABC_membrane"/>
    <property type="match status" value="1"/>
</dbReference>
<comment type="subcellular location">
    <subcellularLocation>
        <location evidence="1">Cell membrane</location>
        <topology evidence="1">Multi-pass membrane protein</topology>
    </subcellularLocation>
</comment>
<feature type="transmembrane region" description="Helical" evidence="9">
    <location>
        <begin position="134"/>
        <end position="156"/>
    </location>
</feature>
<proteinExistence type="predicted"/>
<dbReference type="GO" id="GO:0005886">
    <property type="term" value="C:plasma membrane"/>
    <property type="evidence" value="ECO:0007669"/>
    <property type="project" value="UniProtKB-SubCell"/>
</dbReference>
<dbReference type="InterPro" id="IPR017871">
    <property type="entry name" value="ABC_transporter-like_CS"/>
</dbReference>
<evidence type="ECO:0000256" key="5">
    <source>
        <dbReference type="ARBA" id="ARBA00022741"/>
    </source>
</evidence>
<keyword evidence="8 9" id="KW-0472">Membrane</keyword>
<dbReference type="InterPro" id="IPR003439">
    <property type="entry name" value="ABC_transporter-like_ATP-bd"/>
</dbReference>
<keyword evidence="13" id="KW-1185">Reference proteome</keyword>
<evidence type="ECO:0000259" key="10">
    <source>
        <dbReference type="PROSITE" id="PS50893"/>
    </source>
</evidence>
<evidence type="ECO:0000256" key="8">
    <source>
        <dbReference type="ARBA" id="ARBA00023136"/>
    </source>
</evidence>
<evidence type="ECO:0000256" key="7">
    <source>
        <dbReference type="ARBA" id="ARBA00022989"/>
    </source>
</evidence>
<feature type="domain" description="ABC transporter" evidence="10">
    <location>
        <begin position="343"/>
        <end position="576"/>
    </location>
</feature>
<evidence type="ECO:0000256" key="4">
    <source>
        <dbReference type="ARBA" id="ARBA00022692"/>
    </source>
</evidence>
<evidence type="ECO:0000256" key="1">
    <source>
        <dbReference type="ARBA" id="ARBA00004651"/>
    </source>
</evidence>
<feature type="transmembrane region" description="Helical" evidence="9">
    <location>
        <begin position="20"/>
        <end position="39"/>
    </location>
</feature>
<keyword evidence="5" id="KW-0547">Nucleotide-binding</keyword>
<dbReference type="InterPro" id="IPR039421">
    <property type="entry name" value="Type_1_exporter"/>
</dbReference>
<protein>
    <submittedName>
        <fullName evidence="12">ATP-binding cassette, subfamily B, MsbA</fullName>
    </submittedName>
</protein>
<organism evidence="12 13">
    <name type="scientific">Caldanaerobius fijiensis DSM 17918</name>
    <dbReference type="NCBI Taxonomy" id="1121256"/>
    <lineage>
        <taxon>Bacteria</taxon>
        <taxon>Bacillati</taxon>
        <taxon>Bacillota</taxon>
        <taxon>Clostridia</taxon>
        <taxon>Thermoanaerobacterales</taxon>
        <taxon>Thermoanaerobacteraceae</taxon>
        <taxon>Caldanaerobius</taxon>
    </lineage>
</organism>
<keyword evidence="3" id="KW-1003">Cell membrane</keyword>
<dbReference type="Pfam" id="PF00005">
    <property type="entry name" value="ABC_tran"/>
    <property type="match status" value="1"/>
</dbReference>
<keyword evidence="2" id="KW-0813">Transport</keyword>
<keyword evidence="7 9" id="KW-1133">Transmembrane helix</keyword>
<dbReference type="FunFam" id="3.40.50.300:FF:000221">
    <property type="entry name" value="Multidrug ABC transporter ATP-binding protein"/>
    <property type="match status" value="1"/>
</dbReference>
<dbReference type="Gene3D" id="3.40.50.300">
    <property type="entry name" value="P-loop containing nucleotide triphosphate hydrolases"/>
    <property type="match status" value="1"/>
</dbReference>
<dbReference type="PROSITE" id="PS50893">
    <property type="entry name" value="ABC_TRANSPORTER_2"/>
    <property type="match status" value="1"/>
</dbReference>
<evidence type="ECO:0000256" key="2">
    <source>
        <dbReference type="ARBA" id="ARBA00022448"/>
    </source>
</evidence>
<dbReference type="PROSITE" id="PS50929">
    <property type="entry name" value="ABC_TM1F"/>
    <property type="match status" value="1"/>
</dbReference>
<dbReference type="PANTHER" id="PTHR43394">
    <property type="entry name" value="ATP-DEPENDENT PERMEASE MDL1, MITOCHONDRIAL"/>
    <property type="match status" value="1"/>
</dbReference>
<dbReference type="PROSITE" id="PS00211">
    <property type="entry name" value="ABC_TRANSPORTER_1"/>
    <property type="match status" value="1"/>
</dbReference>
<dbReference type="InterPro" id="IPR036640">
    <property type="entry name" value="ABC1_TM_sf"/>
</dbReference>
<dbReference type="STRING" id="1121256.SAMN02746089_00614"/>
<dbReference type="SUPFAM" id="SSF52540">
    <property type="entry name" value="P-loop containing nucleoside triphosphate hydrolases"/>
    <property type="match status" value="1"/>
</dbReference>
<dbReference type="Gene3D" id="1.20.1560.10">
    <property type="entry name" value="ABC transporter type 1, transmembrane domain"/>
    <property type="match status" value="1"/>
</dbReference>
<dbReference type="CDD" id="cd07346">
    <property type="entry name" value="ABC_6TM_exporters"/>
    <property type="match status" value="1"/>
</dbReference>
<keyword evidence="4 9" id="KW-0812">Transmembrane</keyword>
<reference evidence="12 13" key="1">
    <citation type="submission" date="2016-11" db="EMBL/GenBank/DDBJ databases">
        <authorList>
            <person name="Jaros S."/>
            <person name="Januszkiewicz K."/>
            <person name="Wedrychowicz H."/>
        </authorList>
    </citation>
    <scope>NUCLEOTIDE SEQUENCE [LARGE SCALE GENOMIC DNA]</scope>
    <source>
        <strain evidence="12 13">DSM 17918</strain>
    </source>
</reference>
<gene>
    <name evidence="12" type="ORF">SAMN02746089_00614</name>
</gene>
<dbReference type="PANTHER" id="PTHR43394:SF1">
    <property type="entry name" value="ATP-BINDING CASSETTE SUB-FAMILY B MEMBER 10, MITOCHONDRIAL"/>
    <property type="match status" value="1"/>
</dbReference>
<keyword evidence="6 12" id="KW-0067">ATP-binding</keyword>
<dbReference type="GO" id="GO:0005524">
    <property type="term" value="F:ATP binding"/>
    <property type="evidence" value="ECO:0007669"/>
    <property type="project" value="UniProtKB-KW"/>
</dbReference>
<dbReference type="SMART" id="SM00382">
    <property type="entry name" value="AAA"/>
    <property type="match status" value="1"/>
</dbReference>
<feature type="transmembrane region" description="Helical" evidence="9">
    <location>
        <begin position="162"/>
        <end position="183"/>
    </location>
</feature>